<reference evidence="3" key="1">
    <citation type="submission" date="2016-10" db="EMBL/GenBank/DDBJ databases">
        <authorList>
            <person name="Varghese N."/>
            <person name="Submissions S."/>
        </authorList>
    </citation>
    <scope>NUCLEOTIDE SEQUENCE [LARGE SCALE GENOMIC DNA]</scope>
    <source>
        <strain evidence="3">DSM 44260</strain>
    </source>
</reference>
<sequence length="84" mass="8522">MSAVLMLLTALALALLALAMIRLWKVLAVAAAIAGAQWTIMQAGDAGIQFAALAVPALIAAFVILRLVGDRPAGIGGWGQGVRA</sequence>
<evidence type="ECO:0000256" key="1">
    <source>
        <dbReference type="SAM" id="Phobius"/>
    </source>
</evidence>
<evidence type="ECO:0000313" key="3">
    <source>
        <dbReference type="Proteomes" id="UP000199051"/>
    </source>
</evidence>
<name>A0A1H9VHD4_9PSEU</name>
<keyword evidence="1" id="KW-0472">Membrane</keyword>
<organism evidence="2 3">
    <name type="scientific">Actinokineospora terrae</name>
    <dbReference type="NCBI Taxonomy" id="155974"/>
    <lineage>
        <taxon>Bacteria</taxon>
        <taxon>Bacillati</taxon>
        <taxon>Actinomycetota</taxon>
        <taxon>Actinomycetes</taxon>
        <taxon>Pseudonocardiales</taxon>
        <taxon>Pseudonocardiaceae</taxon>
        <taxon>Actinokineospora</taxon>
    </lineage>
</organism>
<accession>A0A1H9VHD4</accession>
<dbReference type="AlphaFoldDB" id="A0A1H9VHD4"/>
<protein>
    <submittedName>
        <fullName evidence="2">Uncharacterized protein</fullName>
    </submittedName>
</protein>
<dbReference type="EMBL" id="FOGI01000008">
    <property type="protein sequence ID" value="SES20693.1"/>
    <property type="molecule type" value="Genomic_DNA"/>
</dbReference>
<evidence type="ECO:0000313" key="2">
    <source>
        <dbReference type="EMBL" id="SES20693.1"/>
    </source>
</evidence>
<proteinExistence type="predicted"/>
<gene>
    <name evidence="2" type="ORF">SAMN04487818_108345</name>
</gene>
<dbReference type="STRING" id="155974.SAMN04487818_108345"/>
<keyword evidence="3" id="KW-1185">Reference proteome</keyword>
<keyword evidence="1" id="KW-1133">Transmembrane helix</keyword>
<dbReference type="RefSeq" id="WP_092780838.1">
    <property type="nucleotide sequence ID" value="NZ_FOGI01000008.1"/>
</dbReference>
<keyword evidence="1" id="KW-0812">Transmembrane</keyword>
<dbReference type="Proteomes" id="UP000199051">
    <property type="component" value="Unassembled WGS sequence"/>
</dbReference>
<feature type="transmembrane region" description="Helical" evidence="1">
    <location>
        <begin position="46"/>
        <end position="68"/>
    </location>
</feature>